<dbReference type="RefSeq" id="WP_110253654.1">
    <property type="nucleotide sequence ID" value="NZ_QJKB01000001.1"/>
</dbReference>
<organism evidence="1 2">
    <name type="scientific">Undibacterium pigrum</name>
    <dbReference type="NCBI Taxonomy" id="401470"/>
    <lineage>
        <taxon>Bacteria</taxon>
        <taxon>Pseudomonadati</taxon>
        <taxon>Pseudomonadota</taxon>
        <taxon>Betaproteobacteria</taxon>
        <taxon>Burkholderiales</taxon>
        <taxon>Oxalobacteraceae</taxon>
        <taxon>Undibacterium</taxon>
    </lineage>
</organism>
<proteinExistence type="predicted"/>
<reference evidence="1 2" key="1">
    <citation type="submission" date="2018-05" db="EMBL/GenBank/DDBJ databases">
        <title>Genomic Encyclopedia of Type Strains, Phase IV (KMG-IV): sequencing the most valuable type-strain genomes for metagenomic binning, comparative biology and taxonomic classification.</title>
        <authorList>
            <person name="Goeker M."/>
        </authorList>
    </citation>
    <scope>NUCLEOTIDE SEQUENCE [LARGE SCALE GENOMIC DNA]</scope>
    <source>
        <strain evidence="1 2">DSM 19792</strain>
    </source>
</reference>
<comment type="caution">
    <text evidence="1">The sequence shown here is derived from an EMBL/GenBank/DDBJ whole genome shotgun (WGS) entry which is preliminary data.</text>
</comment>
<evidence type="ECO:0008006" key="3">
    <source>
        <dbReference type="Google" id="ProtNLM"/>
    </source>
</evidence>
<protein>
    <recommendedName>
        <fullName evidence="3">Acetyltransferase</fullName>
    </recommendedName>
</protein>
<gene>
    <name evidence="1" type="ORF">DFR42_101837</name>
</gene>
<evidence type="ECO:0000313" key="1">
    <source>
        <dbReference type="EMBL" id="PXX47260.1"/>
    </source>
</evidence>
<name>A0A318JSC7_9BURK</name>
<evidence type="ECO:0000313" key="2">
    <source>
        <dbReference type="Proteomes" id="UP000247792"/>
    </source>
</evidence>
<accession>A0A318JSC7</accession>
<dbReference type="InterPro" id="IPR038763">
    <property type="entry name" value="DHH_sf"/>
</dbReference>
<dbReference type="Proteomes" id="UP000247792">
    <property type="component" value="Unassembled WGS sequence"/>
</dbReference>
<keyword evidence="2" id="KW-1185">Reference proteome</keyword>
<sequence length="336" mass="36503">MSAEINNTVQAYDVFNGDADGICALHQLRLAQAVSAELITGAKRDIDLLSRFVARPGDRVTVLDISLDSNIAALRKHLAAGAEITYFDHHNAAQAFEHERLYLHCDMAADVCSSILVNRYLDGQYWQWAVVAAYGDNLPVVATALAHEGGLSRPQCDQLQELGILLNYNAYGESVDDLHFHPAVLYSAVHDYANPFDFLHNAAQFAVLRNAYASDMAFMQGLRADREGELTSIYILPAQAWARRVSGILANQLTQEEPGKSFAVLTAKPDGSYVVSIRSGDAENCPASQFCSAFATGGGRRGAGGINNLAASEVDSFVQAFMAYFEKMGMPQLSLT</sequence>
<dbReference type="OrthoDB" id="5429547at2"/>
<dbReference type="SUPFAM" id="SSF64182">
    <property type="entry name" value="DHH phosphoesterases"/>
    <property type="match status" value="1"/>
</dbReference>
<dbReference type="EMBL" id="QJKB01000001">
    <property type="protein sequence ID" value="PXX47260.1"/>
    <property type="molecule type" value="Genomic_DNA"/>
</dbReference>
<dbReference type="AlphaFoldDB" id="A0A318JSC7"/>